<dbReference type="AlphaFoldDB" id="A0A7I8VIE9"/>
<dbReference type="GO" id="GO:0097190">
    <property type="term" value="P:apoptotic signaling pathway"/>
    <property type="evidence" value="ECO:0007669"/>
    <property type="project" value="TreeGrafter"/>
</dbReference>
<dbReference type="OrthoDB" id="5973225at2759"/>
<feature type="compositionally biased region" description="Polar residues" evidence="1">
    <location>
        <begin position="94"/>
        <end position="104"/>
    </location>
</feature>
<evidence type="ECO:0000313" key="3">
    <source>
        <dbReference type="Proteomes" id="UP000549394"/>
    </source>
</evidence>
<dbReference type="GO" id="GO:0010507">
    <property type="term" value="P:negative regulation of autophagy"/>
    <property type="evidence" value="ECO:0007669"/>
    <property type="project" value="TreeGrafter"/>
</dbReference>
<name>A0A7I8VIE9_9ANNE</name>
<dbReference type="Proteomes" id="UP000549394">
    <property type="component" value="Unassembled WGS sequence"/>
</dbReference>
<feature type="compositionally biased region" description="Basic and acidic residues" evidence="1">
    <location>
        <begin position="80"/>
        <end position="93"/>
    </location>
</feature>
<evidence type="ECO:0000313" key="2">
    <source>
        <dbReference type="EMBL" id="CAD5116016.1"/>
    </source>
</evidence>
<feature type="region of interest" description="Disordered" evidence="1">
    <location>
        <begin position="1"/>
        <end position="104"/>
    </location>
</feature>
<dbReference type="InterPro" id="IPR024130">
    <property type="entry name" value="DAP1/DAPL1"/>
</dbReference>
<reference evidence="2 3" key="1">
    <citation type="submission" date="2020-08" db="EMBL/GenBank/DDBJ databases">
        <authorList>
            <person name="Hejnol A."/>
        </authorList>
    </citation>
    <scope>NUCLEOTIDE SEQUENCE [LARGE SCALE GENOMIC DNA]</scope>
</reference>
<feature type="compositionally biased region" description="Basic and acidic residues" evidence="1">
    <location>
        <begin position="1"/>
        <end position="10"/>
    </location>
</feature>
<dbReference type="GO" id="GO:0070513">
    <property type="term" value="F:death domain binding"/>
    <property type="evidence" value="ECO:0007669"/>
    <property type="project" value="TreeGrafter"/>
</dbReference>
<dbReference type="GO" id="GO:0034198">
    <property type="term" value="P:cellular response to amino acid starvation"/>
    <property type="evidence" value="ECO:0007669"/>
    <property type="project" value="TreeGrafter"/>
</dbReference>
<sequence>MSDTNDKELVAGHPPAVKAGGSRHGQHRRNSENEKISSNEIKKEEQEYGSDPKPDRNSDVILSGAVGKGDKDFTPQAVKQFHEKPIPSKEKRPVQQTHHINQPR</sequence>
<protein>
    <submittedName>
        <fullName evidence="2">DgyrCDS4950</fullName>
    </submittedName>
</protein>
<dbReference type="EMBL" id="CAJFCJ010000006">
    <property type="protein sequence ID" value="CAD5116016.1"/>
    <property type="molecule type" value="Genomic_DNA"/>
</dbReference>
<dbReference type="PANTHER" id="PTHR13177:SF4">
    <property type="entry name" value="GEO09647P1"/>
    <property type="match status" value="1"/>
</dbReference>
<comment type="caution">
    <text evidence="2">The sequence shown here is derived from an EMBL/GenBank/DDBJ whole genome shotgun (WGS) entry which is preliminary data.</text>
</comment>
<proteinExistence type="predicted"/>
<gene>
    <name evidence="2" type="ORF">DGYR_LOCUS4692</name>
</gene>
<evidence type="ECO:0000256" key="1">
    <source>
        <dbReference type="SAM" id="MobiDB-lite"/>
    </source>
</evidence>
<feature type="compositionally biased region" description="Basic and acidic residues" evidence="1">
    <location>
        <begin position="29"/>
        <end position="58"/>
    </location>
</feature>
<dbReference type="Pfam" id="PF15228">
    <property type="entry name" value="DAP"/>
    <property type="match status" value="1"/>
</dbReference>
<organism evidence="2 3">
    <name type="scientific">Dimorphilus gyrociliatus</name>
    <dbReference type="NCBI Taxonomy" id="2664684"/>
    <lineage>
        <taxon>Eukaryota</taxon>
        <taxon>Metazoa</taxon>
        <taxon>Spiralia</taxon>
        <taxon>Lophotrochozoa</taxon>
        <taxon>Annelida</taxon>
        <taxon>Polychaeta</taxon>
        <taxon>Polychaeta incertae sedis</taxon>
        <taxon>Dinophilidae</taxon>
        <taxon>Dimorphilus</taxon>
    </lineage>
</organism>
<accession>A0A7I8VIE9</accession>
<keyword evidence="3" id="KW-1185">Reference proteome</keyword>
<dbReference type="PANTHER" id="PTHR13177">
    <property type="entry name" value="DEATH-ASSOCIATED PROTEIN 1"/>
    <property type="match status" value="1"/>
</dbReference>